<dbReference type="EMBL" id="DRCV01000271">
    <property type="protein sequence ID" value="HDK38564.1"/>
    <property type="molecule type" value="Genomic_DNA"/>
</dbReference>
<gene>
    <name evidence="1" type="ORF">ENG92_06070</name>
</gene>
<comment type="caution">
    <text evidence="1">The sequence shown here is derived from an EMBL/GenBank/DDBJ whole genome shotgun (WGS) entry which is preliminary data.</text>
</comment>
<dbReference type="Pfam" id="PF07793">
    <property type="entry name" value="DUF1631"/>
    <property type="match status" value="1"/>
</dbReference>
<evidence type="ECO:0000313" key="1">
    <source>
        <dbReference type="EMBL" id="HDK38564.1"/>
    </source>
</evidence>
<proteinExistence type="predicted"/>
<organism evidence="1">
    <name type="scientific">Thiolapillus brandeum</name>
    <dbReference type="NCBI Taxonomy" id="1076588"/>
    <lineage>
        <taxon>Bacteria</taxon>
        <taxon>Pseudomonadati</taxon>
        <taxon>Pseudomonadota</taxon>
        <taxon>Gammaproteobacteria</taxon>
        <taxon>Chromatiales</taxon>
        <taxon>Sedimenticolaceae</taxon>
        <taxon>Thiolapillus</taxon>
    </lineage>
</organism>
<dbReference type="AlphaFoldDB" id="A0A831KDS1"/>
<feature type="non-terminal residue" evidence="1">
    <location>
        <position position="393"/>
    </location>
</feature>
<dbReference type="InterPro" id="IPR012434">
    <property type="entry name" value="DUF1631"/>
</dbReference>
<accession>A0A831KDS1</accession>
<name>A0A831KDS1_9GAMM</name>
<dbReference type="Proteomes" id="UP000885822">
    <property type="component" value="Unassembled WGS sequence"/>
</dbReference>
<protein>
    <submittedName>
        <fullName evidence="1">DUF1631 family protein</fullName>
    </submittedName>
</protein>
<sequence length="393" mass="44586">MASTDKIVYLGKTNATRPTVLTMGKYSVLKRSCENLLIQGIRPLLSDLLSQVDDDLYHLAENSTSNTRQILFFDAMRSLRLYKEKAEQAYLRLLENTFASFWEGRSFRGSDDTGSDPGLSDELALVEKDALEEELAVTTMASKARGKFHRELSLLDKRFAYLLGRKSIEEEENPAGPAVLSNIFRVILDEWETEEVLPRIVVYKCFERVVLSELGDLYKGINHLLAEKGILPELSSYRKERAGCTKPSESVDHRAETHNLMPEQENAAVDRGEVDEYTPSLKEIWQYIQQMEPRGMTGSDSNAHLPVLPRDHVMEALSDMQGSILSGGDAKNKEWLAVQERIRQQLSQTLCLDKAGKESHRIAEREQQTIDIILMLFDHVLDDPNLPDAMRVL</sequence>
<reference evidence="1" key="1">
    <citation type="journal article" date="2020" name="mSystems">
        <title>Genome- and Community-Level Interaction Insights into Carbon Utilization and Element Cycling Functions of Hydrothermarchaeota in Hydrothermal Sediment.</title>
        <authorList>
            <person name="Zhou Z."/>
            <person name="Liu Y."/>
            <person name="Xu W."/>
            <person name="Pan J."/>
            <person name="Luo Z.H."/>
            <person name="Li M."/>
        </authorList>
    </citation>
    <scope>NUCLEOTIDE SEQUENCE [LARGE SCALE GENOMIC DNA]</scope>
    <source>
        <strain evidence="1">HyVt-26</strain>
    </source>
</reference>